<dbReference type="InterPro" id="IPR023323">
    <property type="entry name" value="Tex-like_dom_sf"/>
</dbReference>
<dbReference type="Gene3D" id="3.30.420.140">
    <property type="entry name" value="YqgF/RNase H-like domain"/>
    <property type="match status" value="1"/>
</dbReference>
<feature type="region of interest" description="Disordered" evidence="1">
    <location>
        <begin position="724"/>
        <end position="781"/>
    </location>
</feature>
<sequence>MTSSSTLKSVNARLAAELAVAENQVAAAVRLLDEGATVPFIARYRKEVTGSLDDGQLRDLEERLRYLRELDERRAAVLASIDEQGKLTDELKAALLAADTKSRVEDIYLPYKPKRRTKAQIAREAGLEPLADRLLADPTINPDEAAAEFLGADVADAAAALDGARHILVERAAEDAELVGAIRTKFWAEGALRTAPFSEEAAKSPAAQKFRDYFEFSERLEDMPSHRVLAVMRGEKEQALALRFDGGSDDAYEVMVAQALGVDLGAKSAATPWLATTVRLAWRTRLMISGAVDARMRLRQRAEEDAVAVFAKNLKDLLLAAPAGTRTTLGLDPGFRTGVKVAVVDATGKVLETGAIYPHQPQRQWDSAKATLAALVAKHGVELIAIGNGTASRETDALATELIADIRGAGATAPAKAMVSEAGASVYSASAYAARELPSLDVTVRGAVSIARRLQDPLAELVKIEPKSIGVGQYQHDVTPGTLARSLDAVVEDAVNAVGVDLNTASVPLLSRVSGVTESLAEAIVAYREKTGPFRSRTALLDVPRLGPKAFEQCAGFLRIRDGDDALDASGVHPEAYPVVRRILDRSGITLAELIGNERSLRSLRPADFADDRFGVPTVTDILAELEKPGRDPRPAFSTATFAAGVEKVADLKVGMVLEGVVTNVAAFGAFVDVGVHQDGLVHVSAMSDRFVSDPHEVVRSGQVVRVKVLDVDVERQRIGLTLRLGDTPKRDQPKRAERGARPAPNRDRRQPARGGDGGRRESNRSSGSMAQALRDAGFGR</sequence>
<dbReference type="Pfam" id="PF17674">
    <property type="entry name" value="HHH_9"/>
    <property type="match status" value="1"/>
</dbReference>
<dbReference type="SMART" id="SM00732">
    <property type="entry name" value="YqgFc"/>
    <property type="match status" value="1"/>
</dbReference>
<accession>A0ABX8V9R9</accession>
<dbReference type="Gene3D" id="2.40.50.140">
    <property type="entry name" value="Nucleic acid-binding proteins"/>
    <property type="match status" value="1"/>
</dbReference>
<dbReference type="InterPro" id="IPR041692">
    <property type="entry name" value="HHH_9"/>
</dbReference>
<dbReference type="Gene3D" id="1.10.150.310">
    <property type="entry name" value="Tex RuvX-like domain-like"/>
    <property type="match status" value="1"/>
</dbReference>
<dbReference type="InterPro" id="IPR012340">
    <property type="entry name" value="NA-bd_OB-fold"/>
</dbReference>
<dbReference type="Pfam" id="PF12836">
    <property type="entry name" value="HHH_3"/>
    <property type="match status" value="1"/>
</dbReference>
<dbReference type="CDD" id="cd05685">
    <property type="entry name" value="S1_Tex"/>
    <property type="match status" value="1"/>
</dbReference>
<dbReference type="InterPro" id="IPR018974">
    <property type="entry name" value="Tex-like_N"/>
</dbReference>
<dbReference type="Pfam" id="PF22706">
    <property type="entry name" value="Tex_central_region"/>
    <property type="match status" value="1"/>
</dbReference>
<evidence type="ECO:0000313" key="4">
    <source>
        <dbReference type="Proteomes" id="UP000825367"/>
    </source>
</evidence>
<dbReference type="InterPro" id="IPR037027">
    <property type="entry name" value="YqgF/RNaseH-like_dom_sf"/>
</dbReference>
<dbReference type="PROSITE" id="PS50126">
    <property type="entry name" value="S1"/>
    <property type="match status" value="1"/>
</dbReference>
<dbReference type="SUPFAM" id="SSF50249">
    <property type="entry name" value="Nucleic acid-binding proteins"/>
    <property type="match status" value="1"/>
</dbReference>
<dbReference type="InterPro" id="IPR010994">
    <property type="entry name" value="RuvA_2-like"/>
</dbReference>
<dbReference type="InterPro" id="IPR050437">
    <property type="entry name" value="Ribos_protein_bS1-like"/>
</dbReference>
<dbReference type="PANTHER" id="PTHR10724:SF10">
    <property type="entry name" value="S1 RNA-BINDING DOMAIN-CONTAINING PROTEIN 1"/>
    <property type="match status" value="1"/>
</dbReference>
<evidence type="ECO:0000259" key="2">
    <source>
        <dbReference type="PROSITE" id="PS50126"/>
    </source>
</evidence>
<dbReference type="RefSeq" id="WP_071944613.1">
    <property type="nucleotide sequence ID" value="NZ_BAAAVX010000038.1"/>
</dbReference>
<dbReference type="Gene3D" id="1.10.3500.10">
    <property type="entry name" value="Tex N-terminal region-like"/>
    <property type="match status" value="1"/>
</dbReference>
<organism evidence="3 4">
    <name type="scientific">Mycolicibacterium pallens</name>
    <dbReference type="NCBI Taxonomy" id="370524"/>
    <lineage>
        <taxon>Bacteria</taxon>
        <taxon>Bacillati</taxon>
        <taxon>Actinomycetota</taxon>
        <taxon>Actinomycetes</taxon>
        <taxon>Mycobacteriales</taxon>
        <taxon>Mycobacteriaceae</taxon>
        <taxon>Mycolicibacterium</taxon>
    </lineage>
</organism>
<dbReference type="Proteomes" id="UP000825367">
    <property type="component" value="Chromosome"/>
</dbReference>
<protein>
    <submittedName>
        <fullName evidence="3">RNA-binding transcriptional accessory protein</fullName>
    </submittedName>
</protein>
<dbReference type="InterPro" id="IPR032639">
    <property type="entry name" value="Tex_YqgF"/>
</dbReference>
<reference evidence="3 4" key="1">
    <citation type="submission" date="2021-07" db="EMBL/GenBank/DDBJ databases">
        <title>Whole genome sequencing of non-tuberculosis mycobacteria type-strains.</title>
        <authorList>
            <person name="Igarashi Y."/>
            <person name="Osugi A."/>
            <person name="Mitarai S."/>
        </authorList>
    </citation>
    <scope>NUCLEOTIDE SEQUENCE [LARGE SCALE GENOMIC DNA]</scope>
    <source>
        <strain evidence="3 4">JCM 16370</strain>
    </source>
</reference>
<dbReference type="SMART" id="SM00316">
    <property type="entry name" value="S1"/>
    <property type="match status" value="1"/>
</dbReference>
<dbReference type="InterPro" id="IPR006641">
    <property type="entry name" value="YqgF/RNaseH-like_dom"/>
</dbReference>
<dbReference type="Pfam" id="PF00575">
    <property type="entry name" value="S1"/>
    <property type="match status" value="1"/>
</dbReference>
<dbReference type="EMBL" id="CP080333">
    <property type="protein sequence ID" value="QYL14537.1"/>
    <property type="molecule type" value="Genomic_DNA"/>
</dbReference>
<keyword evidence="4" id="KW-1185">Reference proteome</keyword>
<dbReference type="InterPro" id="IPR003029">
    <property type="entry name" value="S1_domain"/>
</dbReference>
<gene>
    <name evidence="3" type="ORF">K0O64_15085</name>
</gene>
<feature type="compositionally biased region" description="Basic and acidic residues" evidence="1">
    <location>
        <begin position="727"/>
        <end position="764"/>
    </location>
</feature>
<proteinExistence type="predicted"/>
<dbReference type="Pfam" id="PF16921">
    <property type="entry name" value="Tex_YqgF"/>
    <property type="match status" value="1"/>
</dbReference>
<dbReference type="Pfam" id="PF09371">
    <property type="entry name" value="Tex_N"/>
    <property type="match status" value="1"/>
</dbReference>
<evidence type="ECO:0000313" key="3">
    <source>
        <dbReference type="EMBL" id="QYL14537.1"/>
    </source>
</evidence>
<dbReference type="InterPro" id="IPR012337">
    <property type="entry name" value="RNaseH-like_sf"/>
</dbReference>
<dbReference type="SUPFAM" id="SSF53098">
    <property type="entry name" value="Ribonuclease H-like"/>
    <property type="match status" value="1"/>
</dbReference>
<dbReference type="InterPro" id="IPR055179">
    <property type="entry name" value="Tex-like_central_region"/>
</dbReference>
<dbReference type="InterPro" id="IPR023319">
    <property type="entry name" value="Tex-like_HTH_dom_sf"/>
</dbReference>
<name>A0ABX8V9R9_9MYCO</name>
<dbReference type="SUPFAM" id="SSF47781">
    <property type="entry name" value="RuvA domain 2-like"/>
    <property type="match status" value="2"/>
</dbReference>
<dbReference type="InterPro" id="IPR044146">
    <property type="entry name" value="S1_Tex"/>
</dbReference>
<dbReference type="SUPFAM" id="SSF158832">
    <property type="entry name" value="Tex N-terminal region-like"/>
    <property type="match status" value="1"/>
</dbReference>
<dbReference type="PANTHER" id="PTHR10724">
    <property type="entry name" value="30S RIBOSOMAL PROTEIN S1"/>
    <property type="match status" value="1"/>
</dbReference>
<dbReference type="Gene3D" id="1.10.10.650">
    <property type="entry name" value="RuvA domain 2-like"/>
    <property type="match status" value="1"/>
</dbReference>
<evidence type="ECO:0000256" key="1">
    <source>
        <dbReference type="SAM" id="MobiDB-lite"/>
    </source>
</evidence>
<feature type="domain" description="S1 motif" evidence="2">
    <location>
        <begin position="655"/>
        <end position="724"/>
    </location>
</feature>